<organism evidence="1">
    <name type="scientific">marine sediment metagenome</name>
    <dbReference type="NCBI Taxonomy" id="412755"/>
    <lineage>
        <taxon>unclassified sequences</taxon>
        <taxon>metagenomes</taxon>
        <taxon>ecological metagenomes</taxon>
    </lineage>
</organism>
<reference evidence="1" key="1">
    <citation type="journal article" date="2015" name="Nature">
        <title>Complex archaea that bridge the gap between prokaryotes and eukaryotes.</title>
        <authorList>
            <person name="Spang A."/>
            <person name="Saw J.H."/>
            <person name="Jorgensen S.L."/>
            <person name="Zaremba-Niedzwiedzka K."/>
            <person name="Martijn J."/>
            <person name="Lind A.E."/>
            <person name="van Eijk R."/>
            <person name="Schleper C."/>
            <person name="Guy L."/>
            <person name="Ettema T.J."/>
        </authorList>
    </citation>
    <scope>NUCLEOTIDE SEQUENCE</scope>
</reference>
<comment type="caution">
    <text evidence="1">The sequence shown here is derived from an EMBL/GenBank/DDBJ whole genome shotgun (WGS) entry which is preliminary data.</text>
</comment>
<dbReference type="EMBL" id="LAZR01040360">
    <property type="protein sequence ID" value="KKL14682.1"/>
    <property type="molecule type" value="Genomic_DNA"/>
</dbReference>
<accession>A0A0F9BLG8</accession>
<sequence>MAKPLTLLESVLVQILVQLIPNDVVYPEEILMRTGLTKQQANKALGR</sequence>
<evidence type="ECO:0000313" key="1">
    <source>
        <dbReference type="EMBL" id="KKL14682.1"/>
    </source>
</evidence>
<dbReference type="AlphaFoldDB" id="A0A0F9BLG8"/>
<gene>
    <name evidence="1" type="ORF">LCGC14_2513210</name>
</gene>
<protein>
    <submittedName>
        <fullName evidence="1">Uncharacterized protein</fullName>
    </submittedName>
</protein>
<proteinExistence type="predicted"/>
<name>A0A0F9BLG8_9ZZZZ</name>